<gene>
    <name evidence="1" type="ORF">BDP55DRAFT_336870</name>
</gene>
<dbReference type="Proteomes" id="UP001224890">
    <property type="component" value="Unassembled WGS sequence"/>
</dbReference>
<comment type="caution">
    <text evidence="1">The sequence shown here is derived from an EMBL/GenBank/DDBJ whole genome shotgun (WGS) entry which is preliminary data.</text>
</comment>
<keyword evidence="2" id="KW-1185">Reference proteome</keyword>
<reference evidence="1" key="1">
    <citation type="submission" date="2021-06" db="EMBL/GenBank/DDBJ databases">
        <title>Comparative genomics, transcriptomics and evolutionary studies reveal genomic signatures of adaptation to plant cell wall in hemibiotrophic fungi.</title>
        <authorList>
            <consortium name="DOE Joint Genome Institute"/>
            <person name="Baroncelli R."/>
            <person name="Diaz J.F."/>
            <person name="Benocci T."/>
            <person name="Peng M."/>
            <person name="Battaglia E."/>
            <person name="Haridas S."/>
            <person name="Andreopoulos W."/>
            <person name="Labutti K."/>
            <person name="Pangilinan J."/>
            <person name="Floch G.L."/>
            <person name="Makela M.R."/>
            <person name="Henrissat B."/>
            <person name="Grigoriev I.V."/>
            <person name="Crouch J.A."/>
            <person name="De Vries R.P."/>
            <person name="Sukno S.A."/>
            <person name="Thon M.R."/>
        </authorList>
    </citation>
    <scope>NUCLEOTIDE SEQUENCE</scope>
    <source>
        <strain evidence="1">CBS 193.32</strain>
    </source>
</reference>
<evidence type="ECO:0000313" key="2">
    <source>
        <dbReference type="Proteomes" id="UP001224890"/>
    </source>
</evidence>
<dbReference type="EMBL" id="JAHMHR010000058">
    <property type="protein sequence ID" value="KAK1659674.1"/>
    <property type="molecule type" value="Genomic_DNA"/>
</dbReference>
<evidence type="ECO:0000313" key="1">
    <source>
        <dbReference type="EMBL" id="KAK1659674.1"/>
    </source>
</evidence>
<proteinExistence type="predicted"/>
<protein>
    <submittedName>
        <fullName evidence="1">Uncharacterized protein</fullName>
    </submittedName>
</protein>
<name>A0AAJ0ESL2_9PEZI</name>
<dbReference type="AlphaFoldDB" id="A0AAJ0ESL2"/>
<dbReference type="GeneID" id="85451414"/>
<sequence length="68" mass="7258">MTSQMKEKAGKSNHILSPLASLSCSQLLVSSGDVRRAGGRGIPYYMTITGCNPPLPSCAQPWMPGHEL</sequence>
<dbReference type="PROSITE" id="PS51257">
    <property type="entry name" value="PROKAR_LIPOPROTEIN"/>
    <property type="match status" value="1"/>
</dbReference>
<accession>A0AAJ0ESL2</accession>
<dbReference type="RefSeq" id="XP_060424438.1">
    <property type="nucleotide sequence ID" value="XM_060566888.1"/>
</dbReference>
<organism evidence="1 2">
    <name type="scientific">Colletotrichum godetiae</name>
    <dbReference type="NCBI Taxonomy" id="1209918"/>
    <lineage>
        <taxon>Eukaryota</taxon>
        <taxon>Fungi</taxon>
        <taxon>Dikarya</taxon>
        <taxon>Ascomycota</taxon>
        <taxon>Pezizomycotina</taxon>
        <taxon>Sordariomycetes</taxon>
        <taxon>Hypocreomycetidae</taxon>
        <taxon>Glomerellales</taxon>
        <taxon>Glomerellaceae</taxon>
        <taxon>Colletotrichum</taxon>
        <taxon>Colletotrichum acutatum species complex</taxon>
    </lineage>
</organism>